<name>A0A382ZRI0_9ZZZZ</name>
<reference evidence="1" key="1">
    <citation type="submission" date="2018-05" db="EMBL/GenBank/DDBJ databases">
        <authorList>
            <person name="Lanie J.A."/>
            <person name="Ng W.-L."/>
            <person name="Kazmierczak K.M."/>
            <person name="Andrzejewski T.M."/>
            <person name="Davidsen T.M."/>
            <person name="Wayne K.J."/>
            <person name="Tettelin H."/>
            <person name="Glass J.I."/>
            <person name="Rusch D."/>
            <person name="Podicherti R."/>
            <person name="Tsui H.-C.T."/>
            <person name="Winkler M.E."/>
        </authorList>
    </citation>
    <scope>NUCLEOTIDE SEQUENCE</scope>
</reference>
<feature type="non-terminal residue" evidence="1">
    <location>
        <position position="51"/>
    </location>
</feature>
<sequence>MSFDLGANYSGFRLNQRESISELDSLALLFTHLKTGAEVLVMENDDDNKVF</sequence>
<protein>
    <submittedName>
        <fullName evidence="1">Uncharacterized protein</fullName>
    </submittedName>
</protein>
<accession>A0A382ZRI0</accession>
<dbReference type="Gene3D" id="3.30.830.10">
    <property type="entry name" value="Metalloenzyme, LuxS/M16 peptidase-like"/>
    <property type="match status" value="1"/>
</dbReference>
<proteinExistence type="predicted"/>
<gene>
    <name evidence="1" type="ORF">METZ01_LOCUS450703</name>
</gene>
<dbReference type="AlphaFoldDB" id="A0A382ZRI0"/>
<dbReference type="EMBL" id="UINC01185906">
    <property type="protein sequence ID" value="SVD97849.1"/>
    <property type="molecule type" value="Genomic_DNA"/>
</dbReference>
<organism evidence="1">
    <name type="scientific">marine metagenome</name>
    <dbReference type="NCBI Taxonomy" id="408172"/>
    <lineage>
        <taxon>unclassified sequences</taxon>
        <taxon>metagenomes</taxon>
        <taxon>ecological metagenomes</taxon>
    </lineage>
</organism>
<evidence type="ECO:0000313" key="1">
    <source>
        <dbReference type="EMBL" id="SVD97849.1"/>
    </source>
</evidence>